<dbReference type="PROSITE" id="PS50102">
    <property type="entry name" value="RRM"/>
    <property type="match status" value="1"/>
</dbReference>
<dbReference type="EMBL" id="HBFB01036661">
    <property type="protein sequence ID" value="CAD8696401.1"/>
    <property type="molecule type" value="Transcribed_RNA"/>
</dbReference>
<evidence type="ECO:0000256" key="1">
    <source>
        <dbReference type="ARBA" id="ARBA00022884"/>
    </source>
</evidence>
<sequence>MMAMAGHHAYGLDPSGGYGGYMGLGHQGLGGMGPISTGSAGMGMGMGMPSPPDPILPPSLSGSAGASAGGVNAYMGGSAHQMNHATLMQYRGMPAEEEVRTIFITGFPPDVRDRELHNLTRFLPGFEASQMSTRTAGQPQGFALFASGAHARQAVDALAGLPFDSTTSASATASPAPSVAGGAPGPAPVAAHTHTVSLSGPSGPGSSAALSHEAPGSGSATTTTSAPHSASGSVAGGDDGQARSSGGGAAPHQNGHHEPAGTTTNAAVAAVAAPPAATGPSVVYKLRCEMAHKNMYLKDNDPTIRRAHRPLLLLPNPGTATHHAVAAAMQAMNNLNLGGNARPGMYSSDNGSMRVNGSSTHYNATNGTTTATHALPLPNQSHAGAASGPGSTAASVSGLPLGGALGFLPVTNRGDNPPCNTLFIGNLSDTVSEVELMQLFSAQPGYRQMKLVRGPKQQVSCFVEFEDVVAASTVHNALQGAVLASSDRGGVRIQYSRNPFGRRSSNPGGGAGGLGGAGGAGTGGVFDAFGAAAASGGAWPSGLPLYPSVSPHIAGGAAYYY</sequence>
<keyword evidence="1 2" id="KW-0694">RNA-binding</keyword>
<evidence type="ECO:0000313" key="5">
    <source>
        <dbReference type="EMBL" id="CAD8696401.1"/>
    </source>
</evidence>
<feature type="compositionally biased region" description="Low complexity" evidence="3">
    <location>
        <begin position="166"/>
        <end position="181"/>
    </location>
</feature>
<dbReference type="GO" id="GO:0003723">
    <property type="term" value="F:RNA binding"/>
    <property type="evidence" value="ECO:0007669"/>
    <property type="project" value="UniProtKB-UniRule"/>
</dbReference>
<feature type="domain" description="RRM" evidence="4">
    <location>
        <begin position="420"/>
        <end position="498"/>
    </location>
</feature>
<feature type="compositionally biased region" description="Low complexity" evidence="3">
    <location>
        <begin position="188"/>
        <end position="233"/>
    </location>
</feature>
<evidence type="ECO:0000256" key="2">
    <source>
        <dbReference type="PROSITE-ProRule" id="PRU00176"/>
    </source>
</evidence>
<dbReference type="Gene3D" id="3.30.70.330">
    <property type="match status" value="2"/>
</dbReference>
<evidence type="ECO:0000259" key="4">
    <source>
        <dbReference type="PROSITE" id="PS50102"/>
    </source>
</evidence>
<dbReference type="PANTHER" id="PTHR10501">
    <property type="entry name" value="U1 SMALL NUCLEAR RIBONUCLEOPROTEIN A/U2 SMALL NUCLEAR RIBONUCLEOPROTEIN B"/>
    <property type="match status" value="1"/>
</dbReference>
<dbReference type="InterPro" id="IPR035979">
    <property type="entry name" value="RBD_domain_sf"/>
</dbReference>
<dbReference type="SUPFAM" id="SSF54928">
    <property type="entry name" value="RNA-binding domain, RBD"/>
    <property type="match status" value="2"/>
</dbReference>
<dbReference type="InterPro" id="IPR000504">
    <property type="entry name" value="RRM_dom"/>
</dbReference>
<feature type="region of interest" description="Disordered" evidence="3">
    <location>
        <begin position="166"/>
        <end position="261"/>
    </location>
</feature>
<name>A0A7S0S4L0_9CHLO</name>
<organism evidence="5">
    <name type="scientific">Chlamydomonas leiostraca</name>
    <dbReference type="NCBI Taxonomy" id="1034604"/>
    <lineage>
        <taxon>Eukaryota</taxon>
        <taxon>Viridiplantae</taxon>
        <taxon>Chlorophyta</taxon>
        <taxon>core chlorophytes</taxon>
        <taxon>Chlorophyceae</taxon>
        <taxon>CS clade</taxon>
        <taxon>Chlamydomonadales</taxon>
        <taxon>Chlamydomonadaceae</taxon>
        <taxon>Chlamydomonas</taxon>
    </lineage>
</organism>
<proteinExistence type="predicted"/>
<reference evidence="5" key="1">
    <citation type="submission" date="2021-01" db="EMBL/GenBank/DDBJ databases">
        <authorList>
            <person name="Corre E."/>
            <person name="Pelletier E."/>
            <person name="Niang G."/>
            <person name="Scheremetjew M."/>
            <person name="Finn R."/>
            <person name="Kale V."/>
            <person name="Holt S."/>
            <person name="Cochrane G."/>
            <person name="Meng A."/>
            <person name="Brown T."/>
            <person name="Cohen L."/>
        </authorList>
    </citation>
    <scope>NUCLEOTIDE SEQUENCE</scope>
    <source>
        <strain evidence="5">SAG 11-49</strain>
    </source>
</reference>
<evidence type="ECO:0000256" key="3">
    <source>
        <dbReference type="SAM" id="MobiDB-lite"/>
    </source>
</evidence>
<dbReference type="Pfam" id="PF00076">
    <property type="entry name" value="RRM_1"/>
    <property type="match status" value="2"/>
</dbReference>
<dbReference type="InterPro" id="IPR012677">
    <property type="entry name" value="Nucleotide-bd_a/b_plait_sf"/>
</dbReference>
<gene>
    <name evidence="5" type="ORF">CLEI1391_LOCUS20588</name>
</gene>
<accession>A0A7S0S4L0</accession>
<dbReference type="SMART" id="SM00360">
    <property type="entry name" value="RRM"/>
    <property type="match status" value="2"/>
</dbReference>
<dbReference type="AlphaFoldDB" id="A0A7S0S4L0"/>
<protein>
    <recommendedName>
        <fullName evidence="4">RRM domain-containing protein</fullName>
    </recommendedName>
</protein>
<feature type="compositionally biased region" description="Gly residues" evidence="3">
    <location>
        <begin position="234"/>
        <end position="249"/>
    </location>
</feature>